<feature type="compositionally biased region" description="Acidic residues" evidence="3">
    <location>
        <begin position="15"/>
        <end position="29"/>
    </location>
</feature>
<dbReference type="InterPro" id="IPR015917">
    <property type="entry name" value="Pept_C14A"/>
</dbReference>
<accession>A0AAN8K2C7</accession>
<dbReference type="GO" id="GO:0005737">
    <property type="term" value="C:cytoplasm"/>
    <property type="evidence" value="ECO:0007669"/>
    <property type="project" value="TreeGrafter"/>
</dbReference>
<dbReference type="InterPro" id="IPR011600">
    <property type="entry name" value="Pept_C14_caspase"/>
</dbReference>
<protein>
    <submittedName>
        <fullName evidence="6">Uncharacterized protein</fullName>
    </submittedName>
</protein>
<dbReference type="SUPFAM" id="SSF52129">
    <property type="entry name" value="Caspase-like"/>
    <property type="match status" value="1"/>
</dbReference>
<keyword evidence="7" id="KW-1185">Reference proteome</keyword>
<organism evidence="6 7">
    <name type="scientific">Patella caerulea</name>
    <name type="common">Rayed Mediterranean limpet</name>
    <dbReference type="NCBI Taxonomy" id="87958"/>
    <lineage>
        <taxon>Eukaryota</taxon>
        <taxon>Metazoa</taxon>
        <taxon>Spiralia</taxon>
        <taxon>Lophotrochozoa</taxon>
        <taxon>Mollusca</taxon>
        <taxon>Gastropoda</taxon>
        <taxon>Patellogastropoda</taxon>
        <taxon>Patelloidea</taxon>
        <taxon>Patellidae</taxon>
        <taxon>Patella</taxon>
    </lineage>
</organism>
<dbReference type="InterPro" id="IPR016129">
    <property type="entry name" value="Caspase_his_AS"/>
</dbReference>
<evidence type="ECO:0000313" key="6">
    <source>
        <dbReference type="EMBL" id="KAK6187861.1"/>
    </source>
</evidence>
<evidence type="ECO:0000256" key="2">
    <source>
        <dbReference type="RuleBase" id="RU003971"/>
    </source>
</evidence>
<comment type="similarity">
    <text evidence="1 2">Belongs to the peptidase C14A family.</text>
</comment>
<dbReference type="PROSITE" id="PS50208">
    <property type="entry name" value="CASPASE_P20"/>
    <property type="match status" value="1"/>
</dbReference>
<dbReference type="GO" id="GO:0043525">
    <property type="term" value="P:positive regulation of neuron apoptotic process"/>
    <property type="evidence" value="ECO:0007669"/>
    <property type="project" value="TreeGrafter"/>
</dbReference>
<dbReference type="Proteomes" id="UP001347796">
    <property type="component" value="Unassembled WGS sequence"/>
</dbReference>
<evidence type="ECO:0000313" key="7">
    <source>
        <dbReference type="Proteomes" id="UP001347796"/>
    </source>
</evidence>
<dbReference type="SMART" id="SM00115">
    <property type="entry name" value="CASc"/>
    <property type="match status" value="1"/>
</dbReference>
<dbReference type="Gene3D" id="3.40.50.1460">
    <property type="match status" value="1"/>
</dbReference>
<dbReference type="PANTHER" id="PTHR10454:SF232">
    <property type="entry name" value="AT03047P-RELATED"/>
    <property type="match status" value="1"/>
</dbReference>
<dbReference type="GO" id="GO:0006915">
    <property type="term" value="P:apoptotic process"/>
    <property type="evidence" value="ECO:0007669"/>
    <property type="project" value="TreeGrafter"/>
</dbReference>
<dbReference type="PRINTS" id="PR00376">
    <property type="entry name" value="IL1BCENZYME"/>
</dbReference>
<dbReference type="InterPro" id="IPR001309">
    <property type="entry name" value="Pept_C14_p20"/>
</dbReference>
<evidence type="ECO:0000256" key="3">
    <source>
        <dbReference type="SAM" id="MobiDB-lite"/>
    </source>
</evidence>
<gene>
    <name evidence="6" type="ORF">SNE40_005794</name>
</gene>
<dbReference type="Gene3D" id="3.30.70.1470">
    <property type="entry name" value="Caspase-like"/>
    <property type="match status" value="1"/>
</dbReference>
<comment type="caution">
    <text evidence="6">The sequence shown here is derived from an EMBL/GenBank/DDBJ whole genome shotgun (WGS) entry which is preliminary data.</text>
</comment>
<sequence length="391" mass="44486">MDKRRETEEDKNLEETDSSGSDYEVDECDGGPIQKAKRKILKFAKRIRQKLEEPSTKYKLEYVSKTTDVYNFNFEKRGCCLIINNDTFTNMPPRPGSVSDVYNLKAEFQKLRFSVKIYNNLTGPNMDKKLRKVAQKYEHENADCFVCIMLSHGDEDINRGQERKDVVFGTDGIGVSVAYAMSLFSDNECPGLMGKPRLFFIQACRGQKTEKGVDIKLVKSSVKKHGSGDTQTSRDKTDGIDDEPDAKPASVEETPVEQSLKSLDLNPPAQPRSESESEDEEDDIDHYMEGFDKLVTCPSPCYKDSMVMFASPPGYFAFRRESGSWFLKSLATVLKQSNRSIDFMKMLTHVSYYMAMNYQSENKKKKEIDGCKVVPCIISMLTRDIIFNPKS</sequence>
<dbReference type="InterPro" id="IPR002398">
    <property type="entry name" value="Pept_C14"/>
</dbReference>
<name>A0AAN8K2C7_PATCE</name>
<feature type="region of interest" description="Disordered" evidence="3">
    <location>
        <begin position="221"/>
        <end position="283"/>
    </location>
</feature>
<evidence type="ECO:0000259" key="4">
    <source>
        <dbReference type="PROSITE" id="PS50207"/>
    </source>
</evidence>
<dbReference type="InterPro" id="IPR029030">
    <property type="entry name" value="Caspase-like_dom_sf"/>
</dbReference>
<dbReference type="AlphaFoldDB" id="A0AAN8K2C7"/>
<dbReference type="PROSITE" id="PS01121">
    <property type="entry name" value="CASPASE_HIS"/>
    <property type="match status" value="1"/>
</dbReference>
<proteinExistence type="inferred from homology"/>
<feature type="domain" description="Caspase family p10" evidence="4">
    <location>
        <begin position="300"/>
        <end position="389"/>
    </location>
</feature>
<feature type="compositionally biased region" description="Basic and acidic residues" evidence="3">
    <location>
        <begin position="1"/>
        <end position="14"/>
    </location>
</feature>
<dbReference type="GO" id="GO:0004197">
    <property type="term" value="F:cysteine-type endopeptidase activity"/>
    <property type="evidence" value="ECO:0007669"/>
    <property type="project" value="InterPro"/>
</dbReference>
<feature type="domain" description="Caspase family p20" evidence="5">
    <location>
        <begin position="76"/>
        <end position="208"/>
    </location>
</feature>
<dbReference type="PANTHER" id="PTHR10454">
    <property type="entry name" value="CASPASE"/>
    <property type="match status" value="1"/>
</dbReference>
<evidence type="ECO:0000256" key="1">
    <source>
        <dbReference type="ARBA" id="ARBA00010134"/>
    </source>
</evidence>
<evidence type="ECO:0000259" key="5">
    <source>
        <dbReference type="PROSITE" id="PS50208"/>
    </source>
</evidence>
<feature type="region of interest" description="Disordered" evidence="3">
    <location>
        <begin position="1"/>
        <end position="30"/>
    </location>
</feature>
<dbReference type="GO" id="GO:0006508">
    <property type="term" value="P:proteolysis"/>
    <property type="evidence" value="ECO:0007669"/>
    <property type="project" value="InterPro"/>
</dbReference>
<dbReference type="PROSITE" id="PS50207">
    <property type="entry name" value="CASPASE_P10"/>
    <property type="match status" value="1"/>
</dbReference>
<dbReference type="Pfam" id="PF00656">
    <property type="entry name" value="Peptidase_C14"/>
    <property type="match status" value="1"/>
</dbReference>
<reference evidence="6 7" key="1">
    <citation type="submission" date="2024-01" db="EMBL/GenBank/DDBJ databases">
        <title>The genome of the rayed Mediterranean limpet Patella caerulea (Linnaeus, 1758).</title>
        <authorList>
            <person name="Anh-Thu Weber A."/>
            <person name="Halstead-Nussloch G."/>
        </authorList>
    </citation>
    <scope>NUCLEOTIDE SEQUENCE [LARGE SCALE GENOMIC DNA]</scope>
    <source>
        <strain evidence="6">AATW-2023a</strain>
        <tissue evidence="6">Whole specimen</tissue>
    </source>
</reference>
<dbReference type="EMBL" id="JAZGQO010000004">
    <property type="protein sequence ID" value="KAK6187861.1"/>
    <property type="molecule type" value="Genomic_DNA"/>
</dbReference>
<dbReference type="InterPro" id="IPR002138">
    <property type="entry name" value="Pept_C14_p10"/>
</dbReference>